<dbReference type="EMBL" id="KQ418188">
    <property type="protein sequence ID" value="KOF88425.1"/>
    <property type="molecule type" value="Genomic_DNA"/>
</dbReference>
<organism evidence="1">
    <name type="scientific">Octopus bimaculoides</name>
    <name type="common">California two-spotted octopus</name>
    <dbReference type="NCBI Taxonomy" id="37653"/>
    <lineage>
        <taxon>Eukaryota</taxon>
        <taxon>Metazoa</taxon>
        <taxon>Spiralia</taxon>
        <taxon>Lophotrochozoa</taxon>
        <taxon>Mollusca</taxon>
        <taxon>Cephalopoda</taxon>
        <taxon>Coleoidea</taxon>
        <taxon>Octopodiformes</taxon>
        <taxon>Octopoda</taxon>
        <taxon>Incirrata</taxon>
        <taxon>Octopodidae</taxon>
        <taxon>Octopus</taxon>
    </lineage>
</organism>
<sequence>MKLINTLSGVGEEDAVTLMLLPKGTSPGNCIYVCLKNETKRKSKMASVISSGNKQNNNNDVLKIKLIRFNFRLILKIVL</sequence>
<accession>A0A0L8HI21</accession>
<evidence type="ECO:0000313" key="1">
    <source>
        <dbReference type="EMBL" id="KOF88425.1"/>
    </source>
</evidence>
<protein>
    <submittedName>
        <fullName evidence="1">Uncharacterized protein</fullName>
    </submittedName>
</protein>
<gene>
    <name evidence="1" type="ORF">OCBIM_22014965mg</name>
</gene>
<reference evidence="1" key="1">
    <citation type="submission" date="2015-07" db="EMBL/GenBank/DDBJ databases">
        <title>MeaNS - Measles Nucleotide Surveillance Program.</title>
        <authorList>
            <person name="Tran T."/>
            <person name="Druce J."/>
        </authorList>
    </citation>
    <scope>NUCLEOTIDE SEQUENCE</scope>
    <source>
        <strain evidence="1">UCB-OBI-ISO-001</strain>
        <tissue evidence="1">Gonad</tissue>
    </source>
</reference>
<dbReference type="AlphaFoldDB" id="A0A0L8HI21"/>
<proteinExistence type="predicted"/>
<name>A0A0L8HI21_OCTBM</name>